<reference evidence="21 22" key="1">
    <citation type="submission" date="2024-01" db="EMBL/GenBank/DDBJ databases">
        <title>Genome assemblies of Stephania.</title>
        <authorList>
            <person name="Yang L."/>
        </authorList>
    </citation>
    <scope>NUCLEOTIDE SEQUENCE [LARGE SCALE GENOMIC DNA]</scope>
    <source>
        <strain evidence="21">YNDBR</strain>
        <tissue evidence="21">Leaf</tissue>
    </source>
</reference>
<keyword evidence="22" id="KW-1185">Reference proteome</keyword>
<evidence type="ECO:0000259" key="20">
    <source>
        <dbReference type="PROSITE" id="PS50011"/>
    </source>
</evidence>
<accession>A0AAP0JY26</accession>
<dbReference type="PANTHER" id="PTHR48005">
    <property type="entry name" value="LEUCINE RICH REPEAT KINASE 2"/>
    <property type="match status" value="1"/>
</dbReference>
<dbReference type="FunFam" id="1.10.510.10:FF:000290">
    <property type="entry name" value="LRR receptor-like serine/threonine-protein kinase ERECTA"/>
    <property type="match status" value="1"/>
</dbReference>
<dbReference type="GO" id="GO:0016020">
    <property type="term" value="C:membrane"/>
    <property type="evidence" value="ECO:0007669"/>
    <property type="project" value="UniProtKB-SubCell"/>
</dbReference>
<evidence type="ECO:0000256" key="2">
    <source>
        <dbReference type="ARBA" id="ARBA00009592"/>
    </source>
</evidence>
<evidence type="ECO:0000256" key="4">
    <source>
        <dbReference type="ARBA" id="ARBA00022527"/>
    </source>
</evidence>
<dbReference type="Proteomes" id="UP001420932">
    <property type="component" value="Unassembled WGS sequence"/>
</dbReference>
<dbReference type="Pfam" id="PF00560">
    <property type="entry name" value="LRR_1"/>
    <property type="match status" value="3"/>
</dbReference>
<evidence type="ECO:0000256" key="18">
    <source>
        <dbReference type="SAM" id="MobiDB-lite"/>
    </source>
</evidence>
<dbReference type="GO" id="GO:0005524">
    <property type="term" value="F:ATP binding"/>
    <property type="evidence" value="ECO:0007669"/>
    <property type="project" value="UniProtKB-UniRule"/>
</dbReference>
<sequence>MISGPIPSSIGDLEHLLKLNLSKNHLTGHIPAEFGNLKSIMSIDLSYNHLSGPLPQELGQLQNLDSLRAENNNLTGDILFLSNSYSLTFLNVSNNNLAGDIPISTNVSNFQPDSFLGNQDMCGYLLKSSCYTSQSSELHKATILKVVVLGTAAGILLIFAVVLAAVWRPHIPANFLKGSFKKSVSSVNLTSPKLVILNMNMALHVYDDIMKSTENLSAKYIIGHGTSSTVYKCTLKNSKPVAIKRLYTQYPHSLKQFETELETIGCVKHRNLVSLQGYSLSPSGNLLFYDYMENGSLWDILHGSSKKQKLDWNARLKIALGAAQGLAYLHHDCSPRIIHRDVKSPNILLDKDFEAHLADFGIAKSMSKSHSSTCIAGSIGYIDPEYAETSRLTEKSDVYSYGVVLLELLTGRKVVDDDSNLHQLVSEKSANDAVMEIVDPDISATCKDLGAVKKAFQLAFLCTRRQSSDRPPMHEVVHTLGSLVSSVTPDPPTHPSLPPPPAKPRSYLDEYSNSKNASMINRSSLSTSDAQLLLHSGEVISQTTESVSNDTTYVSIT</sequence>
<evidence type="ECO:0000256" key="13">
    <source>
        <dbReference type="ARBA" id="ARBA00023136"/>
    </source>
</evidence>
<feature type="compositionally biased region" description="Pro residues" evidence="18">
    <location>
        <begin position="489"/>
        <end position="503"/>
    </location>
</feature>
<organism evidence="21 22">
    <name type="scientific">Stephania yunnanensis</name>
    <dbReference type="NCBI Taxonomy" id="152371"/>
    <lineage>
        <taxon>Eukaryota</taxon>
        <taxon>Viridiplantae</taxon>
        <taxon>Streptophyta</taxon>
        <taxon>Embryophyta</taxon>
        <taxon>Tracheophyta</taxon>
        <taxon>Spermatophyta</taxon>
        <taxon>Magnoliopsida</taxon>
        <taxon>Ranunculales</taxon>
        <taxon>Menispermaceae</taxon>
        <taxon>Menispermoideae</taxon>
        <taxon>Cissampelideae</taxon>
        <taxon>Stephania</taxon>
    </lineage>
</organism>
<dbReference type="FunFam" id="3.30.200.20:FF:000288">
    <property type="entry name" value="LRR receptor-like serine/threonine-protein kinase ERECTA"/>
    <property type="match status" value="1"/>
</dbReference>
<dbReference type="InterPro" id="IPR000719">
    <property type="entry name" value="Prot_kinase_dom"/>
</dbReference>
<evidence type="ECO:0000256" key="17">
    <source>
        <dbReference type="PROSITE-ProRule" id="PRU10141"/>
    </source>
</evidence>
<evidence type="ECO:0000256" key="6">
    <source>
        <dbReference type="ARBA" id="ARBA00022679"/>
    </source>
</evidence>
<dbReference type="PROSITE" id="PS50011">
    <property type="entry name" value="PROTEIN_KINASE_DOM"/>
    <property type="match status" value="1"/>
</dbReference>
<dbReference type="InterPro" id="IPR051420">
    <property type="entry name" value="Ser_Thr_Kinases_DiverseReg"/>
</dbReference>
<feature type="binding site" evidence="17">
    <location>
        <position position="244"/>
    </location>
    <ligand>
        <name>ATP</name>
        <dbReference type="ChEBI" id="CHEBI:30616"/>
    </ligand>
</feature>
<dbReference type="PROSITE" id="PS00108">
    <property type="entry name" value="PROTEIN_KINASE_ST"/>
    <property type="match status" value="1"/>
</dbReference>
<dbReference type="InterPro" id="IPR032675">
    <property type="entry name" value="LRR_dom_sf"/>
</dbReference>
<dbReference type="AlphaFoldDB" id="A0AAP0JY26"/>
<dbReference type="Pfam" id="PF00069">
    <property type="entry name" value="Pkinase"/>
    <property type="match status" value="1"/>
</dbReference>
<evidence type="ECO:0000256" key="12">
    <source>
        <dbReference type="ARBA" id="ARBA00022989"/>
    </source>
</evidence>
<keyword evidence="11 17" id="KW-0067">ATP-binding</keyword>
<keyword evidence="6" id="KW-0808">Transferase</keyword>
<evidence type="ECO:0000256" key="15">
    <source>
        <dbReference type="ARBA" id="ARBA00047899"/>
    </source>
</evidence>
<dbReference type="PROSITE" id="PS00107">
    <property type="entry name" value="PROTEIN_KINASE_ATP"/>
    <property type="match status" value="1"/>
</dbReference>
<keyword evidence="9 17" id="KW-0547">Nucleotide-binding</keyword>
<evidence type="ECO:0000256" key="1">
    <source>
        <dbReference type="ARBA" id="ARBA00004167"/>
    </source>
</evidence>
<keyword evidence="5" id="KW-0433">Leucine-rich repeat</keyword>
<keyword evidence="13 19" id="KW-0472">Membrane</keyword>
<keyword evidence="10" id="KW-0418">Kinase</keyword>
<comment type="similarity">
    <text evidence="2">Belongs to the RLP family.</text>
</comment>
<keyword evidence="7 19" id="KW-0812">Transmembrane</keyword>
<feature type="domain" description="Protein kinase" evidence="20">
    <location>
        <begin position="216"/>
        <end position="497"/>
    </location>
</feature>
<dbReference type="InterPro" id="IPR017441">
    <property type="entry name" value="Protein_kinase_ATP_BS"/>
</dbReference>
<keyword evidence="8" id="KW-0677">Repeat</keyword>
<dbReference type="SUPFAM" id="SSF52058">
    <property type="entry name" value="L domain-like"/>
    <property type="match status" value="1"/>
</dbReference>
<dbReference type="EMBL" id="JBBNAF010000005">
    <property type="protein sequence ID" value="KAK9142186.1"/>
    <property type="molecule type" value="Genomic_DNA"/>
</dbReference>
<dbReference type="Gene3D" id="1.10.510.10">
    <property type="entry name" value="Transferase(Phosphotransferase) domain 1"/>
    <property type="match status" value="1"/>
</dbReference>
<dbReference type="CDD" id="cd14066">
    <property type="entry name" value="STKc_IRAK"/>
    <property type="match status" value="1"/>
</dbReference>
<comment type="caution">
    <text evidence="21">The sequence shown here is derived from an EMBL/GenBank/DDBJ whole genome shotgun (WGS) entry which is preliminary data.</text>
</comment>
<dbReference type="Gene3D" id="3.30.200.20">
    <property type="entry name" value="Phosphorylase Kinase, domain 1"/>
    <property type="match status" value="1"/>
</dbReference>
<evidence type="ECO:0000256" key="9">
    <source>
        <dbReference type="ARBA" id="ARBA00022741"/>
    </source>
</evidence>
<keyword evidence="14" id="KW-0325">Glycoprotein</keyword>
<evidence type="ECO:0000313" key="21">
    <source>
        <dbReference type="EMBL" id="KAK9142186.1"/>
    </source>
</evidence>
<dbReference type="EC" id="2.7.11.1" evidence="3"/>
<evidence type="ECO:0000256" key="3">
    <source>
        <dbReference type="ARBA" id="ARBA00012513"/>
    </source>
</evidence>
<name>A0AAP0JY26_9MAGN</name>
<comment type="subcellular location">
    <subcellularLocation>
        <location evidence="1">Membrane</location>
        <topology evidence="1">Single-pass membrane protein</topology>
    </subcellularLocation>
</comment>
<evidence type="ECO:0000256" key="16">
    <source>
        <dbReference type="ARBA" id="ARBA00048679"/>
    </source>
</evidence>
<dbReference type="SUPFAM" id="SSF56112">
    <property type="entry name" value="Protein kinase-like (PK-like)"/>
    <property type="match status" value="1"/>
</dbReference>
<comment type="catalytic activity">
    <reaction evidence="15">
        <text>L-threonyl-[protein] + ATP = O-phospho-L-threonyl-[protein] + ADP + H(+)</text>
        <dbReference type="Rhea" id="RHEA:46608"/>
        <dbReference type="Rhea" id="RHEA-COMP:11060"/>
        <dbReference type="Rhea" id="RHEA-COMP:11605"/>
        <dbReference type="ChEBI" id="CHEBI:15378"/>
        <dbReference type="ChEBI" id="CHEBI:30013"/>
        <dbReference type="ChEBI" id="CHEBI:30616"/>
        <dbReference type="ChEBI" id="CHEBI:61977"/>
        <dbReference type="ChEBI" id="CHEBI:456216"/>
        <dbReference type="EC" id="2.7.11.1"/>
    </reaction>
</comment>
<evidence type="ECO:0000256" key="10">
    <source>
        <dbReference type="ARBA" id="ARBA00022777"/>
    </source>
</evidence>
<dbReference type="InterPro" id="IPR011009">
    <property type="entry name" value="Kinase-like_dom_sf"/>
</dbReference>
<proteinExistence type="inferred from homology"/>
<keyword evidence="12 19" id="KW-1133">Transmembrane helix</keyword>
<evidence type="ECO:0000256" key="11">
    <source>
        <dbReference type="ARBA" id="ARBA00022840"/>
    </source>
</evidence>
<feature type="region of interest" description="Disordered" evidence="18">
    <location>
        <begin position="485"/>
        <end position="509"/>
    </location>
</feature>
<dbReference type="FunFam" id="3.80.10.10:FF:000111">
    <property type="entry name" value="LRR receptor-like serine/threonine-protein kinase ERECTA"/>
    <property type="match status" value="1"/>
</dbReference>
<feature type="transmembrane region" description="Helical" evidence="19">
    <location>
        <begin position="143"/>
        <end position="167"/>
    </location>
</feature>
<evidence type="ECO:0000256" key="7">
    <source>
        <dbReference type="ARBA" id="ARBA00022692"/>
    </source>
</evidence>
<dbReference type="Gene3D" id="3.80.10.10">
    <property type="entry name" value="Ribonuclease Inhibitor"/>
    <property type="match status" value="1"/>
</dbReference>
<dbReference type="SMART" id="SM00220">
    <property type="entry name" value="S_TKc"/>
    <property type="match status" value="1"/>
</dbReference>
<gene>
    <name evidence="21" type="ORF">Syun_011586</name>
</gene>
<comment type="catalytic activity">
    <reaction evidence="16">
        <text>L-seryl-[protein] + ATP = O-phospho-L-seryl-[protein] + ADP + H(+)</text>
        <dbReference type="Rhea" id="RHEA:17989"/>
        <dbReference type="Rhea" id="RHEA-COMP:9863"/>
        <dbReference type="Rhea" id="RHEA-COMP:11604"/>
        <dbReference type="ChEBI" id="CHEBI:15378"/>
        <dbReference type="ChEBI" id="CHEBI:29999"/>
        <dbReference type="ChEBI" id="CHEBI:30616"/>
        <dbReference type="ChEBI" id="CHEBI:83421"/>
        <dbReference type="ChEBI" id="CHEBI:456216"/>
        <dbReference type="EC" id="2.7.11.1"/>
    </reaction>
</comment>
<dbReference type="InterPro" id="IPR008271">
    <property type="entry name" value="Ser/Thr_kinase_AS"/>
</dbReference>
<evidence type="ECO:0000256" key="8">
    <source>
        <dbReference type="ARBA" id="ARBA00022737"/>
    </source>
</evidence>
<dbReference type="InterPro" id="IPR001611">
    <property type="entry name" value="Leu-rich_rpt"/>
</dbReference>
<protein>
    <recommendedName>
        <fullName evidence="3">non-specific serine/threonine protein kinase</fullName>
        <ecNumber evidence="3">2.7.11.1</ecNumber>
    </recommendedName>
</protein>
<keyword evidence="4" id="KW-0723">Serine/threonine-protein kinase</keyword>
<dbReference type="PANTHER" id="PTHR48005:SF65">
    <property type="entry name" value="LEUCINE-RICH REPEAT RECEPTOR-LIKE SERINE_THREONINE_TYROSINE-PROTEIN KINASE SOBIR1"/>
    <property type="match status" value="1"/>
</dbReference>
<dbReference type="GO" id="GO:0004674">
    <property type="term" value="F:protein serine/threonine kinase activity"/>
    <property type="evidence" value="ECO:0007669"/>
    <property type="project" value="UniProtKB-KW"/>
</dbReference>
<evidence type="ECO:0000256" key="5">
    <source>
        <dbReference type="ARBA" id="ARBA00022614"/>
    </source>
</evidence>
<evidence type="ECO:0000313" key="22">
    <source>
        <dbReference type="Proteomes" id="UP001420932"/>
    </source>
</evidence>
<evidence type="ECO:0000256" key="14">
    <source>
        <dbReference type="ARBA" id="ARBA00023180"/>
    </source>
</evidence>
<evidence type="ECO:0000256" key="19">
    <source>
        <dbReference type="SAM" id="Phobius"/>
    </source>
</evidence>